<reference evidence="1" key="1">
    <citation type="submission" date="2020-11" db="EMBL/GenBank/DDBJ databases">
        <authorList>
            <consortium name="DOE Joint Genome Institute"/>
            <person name="Ahrendt S."/>
            <person name="Riley R."/>
            <person name="Andreopoulos W."/>
            <person name="LaButti K."/>
            <person name="Pangilinan J."/>
            <person name="Ruiz-duenas F.J."/>
            <person name="Barrasa J.M."/>
            <person name="Sanchez-Garcia M."/>
            <person name="Camarero S."/>
            <person name="Miyauchi S."/>
            <person name="Serrano A."/>
            <person name="Linde D."/>
            <person name="Babiker R."/>
            <person name="Drula E."/>
            <person name="Ayuso-Fernandez I."/>
            <person name="Pacheco R."/>
            <person name="Padilla G."/>
            <person name="Ferreira P."/>
            <person name="Barriuso J."/>
            <person name="Kellner H."/>
            <person name="Castanera R."/>
            <person name="Alfaro M."/>
            <person name="Ramirez L."/>
            <person name="Pisabarro A.G."/>
            <person name="Kuo A."/>
            <person name="Tritt A."/>
            <person name="Lipzen A."/>
            <person name="He G."/>
            <person name="Yan M."/>
            <person name="Ng V."/>
            <person name="Cullen D."/>
            <person name="Martin F."/>
            <person name="Rosso M.-N."/>
            <person name="Henrissat B."/>
            <person name="Hibbett D."/>
            <person name="Martinez A.T."/>
            <person name="Grigoriev I.V."/>
        </authorList>
    </citation>
    <scope>NUCLEOTIDE SEQUENCE</scope>
    <source>
        <strain evidence="1">AH 44721</strain>
    </source>
</reference>
<dbReference type="AlphaFoldDB" id="A0A9P5TH64"/>
<comment type="caution">
    <text evidence="1">The sequence shown here is derived from an EMBL/GenBank/DDBJ whole genome shotgun (WGS) entry which is preliminary data.</text>
</comment>
<protein>
    <submittedName>
        <fullName evidence="1">Uncharacterized protein</fullName>
    </submittedName>
</protein>
<gene>
    <name evidence="1" type="ORF">CPB84DRAFT_1795418</name>
</gene>
<dbReference type="Proteomes" id="UP000724874">
    <property type="component" value="Unassembled WGS sequence"/>
</dbReference>
<sequence length="60" mass="6545">MFATVHTTLQSPEKAVSHFPARFPPYAEGSGYTCMSIIDANILSVVLTYLGFSGYASLWV</sequence>
<evidence type="ECO:0000313" key="2">
    <source>
        <dbReference type="Proteomes" id="UP000724874"/>
    </source>
</evidence>
<name>A0A9P5TH64_GYMJU</name>
<accession>A0A9P5TH64</accession>
<evidence type="ECO:0000313" key="1">
    <source>
        <dbReference type="EMBL" id="KAF8877081.1"/>
    </source>
</evidence>
<proteinExistence type="predicted"/>
<organism evidence="1 2">
    <name type="scientific">Gymnopilus junonius</name>
    <name type="common">Spectacular rustgill mushroom</name>
    <name type="synonym">Gymnopilus spectabilis subsp. junonius</name>
    <dbReference type="NCBI Taxonomy" id="109634"/>
    <lineage>
        <taxon>Eukaryota</taxon>
        <taxon>Fungi</taxon>
        <taxon>Dikarya</taxon>
        <taxon>Basidiomycota</taxon>
        <taxon>Agaricomycotina</taxon>
        <taxon>Agaricomycetes</taxon>
        <taxon>Agaricomycetidae</taxon>
        <taxon>Agaricales</taxon>
        <taxon>Agaricineae</taxon>
        <taxon>Hymenogastraceae</taxon>
        <taxon>Gymnopilus</taxon>
    </lineage>
</organism>
<dbReference type="EMBL" id="JADNYJ010000175">
    <property type="protein sequence ID" value="KAF8877081.1"/>
    <property type="molecule type" value="Genomic_DNA"/>
</dbReference>
<feature type="non-terminal residue" evidence="1">
    <location>
        <position position="60"/>
    </location>
</feature>
<keyword evidence="2" id="KW-1185">Reference proteome</keyword>